<dbReference type="Proteomes" id="UP000033956">
    <property type="component" value="Unassembled WGS sequence"/>
</dbReference>
<dbReference type="PROSITE" id="PS51078">
    <property type="entry name" value="ICLR_ED"/>
    <property type="match status" value="1"/>
</dbReference>
<reference evidence="6 7" key="1">
    <citation type="submission" date="2015-02" db="EMBL/GenBank/DDBJ databases">
        <title>Draft genome sequences of ten Microbacterium spp. with emphasis on heavy metal contaminated environments.</title>
        <authorList>
            <person name="Corretto E."/>
        </authorList>
    </citation>
    <scope>NUCLEOTIDE SEQUENCE [LARGE SCALE GENOMIC DNA]</scope>
    <source>
        <strain evidence="6 7">DSM 12510</strain>
    </source>
</reference>
<evidence type="ECO:0000259" key="4">
    <source>
        <dbReference type="PROSITE" id="PS51077"/>
    </source>
</evidence>
<dbReference type="RefSeq" id="WP_045277169.1">
    <property type="nucleotide sequence ID" value="NZ_BAAAUP010000002.1"/>
</dbReference>
<keyword evidence="3" id="KW-0804">Transcription</keyword>
<dbReference type="Pfam" id="PF01614">
    <property type="entry name" value="IclR_C"/>
    <property type="match status" value="1"/>
</dbReference>
<feature type="domain" description="IclR-ED" evidence="5">
    <location>
        <begin position="74"/>
        <end position="255"/>
    </location>
</feature>
<comment type="caution">
    <text evidence="6">The sequence shown here is derived from an EMBL/GenBank/DDBJ whole genome shotgun (WGS) entry which is preliminary data.</text>
</comment>
<feature type="domain" description="HTH iclR-type" evidence="4">
    <location>
        <begin position="12"/>
        <end position="73"/>
    </location>
</feature>
<name>A0A0M2H1S9_9MICO</name>
<evidence type="ECO:0000313" key="6">
    <source>
        <dbReference type="EMBL" id="KJL37523.1"/>
    </source>
</evidence>
<evidence type="ECO:0000256" key="1">
    <source>
        <dbReference type="ARBA" id="ARBA00023015"/>
    </source>
</evidence>
<dbReference type="InterPro" id="IPR050707">
    <property type="entry name" value="HTH_MetabolicPath_Reg"/>
</dbReference>
<evidence type="ECO:0000256" key="3">
    <source>
        <dbReference type="ARBA" id="ARBA00023163"/>
    </source>
</evidence>
<dbReference type="SUPFAM" id="SSF55781">
    <property type="entry name" value="GAF domain-like"/>
    <property type="match status" value="1"/>
</dbReference>
<proteinExistence type="predicted"/>
<dbReference type="AlphaFoldDB" id="A0A0M2H1S9"/>
<dbReference type="PROSITE" id="PS51077">
    <property type="entry name" value="HTH_ICLR"/>
    <property type="match status" value="1"/>
</dbReference>
<dbReference type="InterPro" id="IPR036388">
    <property type="entry name" value="WH-like_DNA-bd_sf"/>
</dbReference>
<dbReference type="Gene3D" id="3.30.450.40">
    <property type="match status" value="1"/>
</dbReference>
<dbReference type="Gene3D" id="1.10.10.10">
    <property type="entry name" value="Winged helix-like DNA-binding domain superfamily/Winged helix DNA-binding domain"/>
    <property type="match status" value="1"/>
</dbReference>
<dbReference type="SMART" id="SM00346">
    <property type="entry name" value="HTH_ICLR"/>
    <property type="match status" value="1"/>
</dbReference>
<dbReference type="GO" id="GO:0003700">
    <property type="term" value="F:DNA-binding transcription factor activity"/>
    <property type="evidence" value="ECO:0007669"/>
    <property type="project" value="TreeGrafter"/>
</dbReference>
<dbReference type="CDD" id="cd00090">
    <property type="entry name" value="HTH_ARSR"/>
    <property type="match status" value="1"/>
</dbReference>
<dbReference type="GO" id="GO:0003677">
    <property type="term" value="F:DNA binding"/>
    <property type="evidence" value="ECO:0007669"/>
    <property type="project" value="UniProtKB-KW"/>
</dbReference>
<evidence type="ECO:0000259" key="5">
    <source>
        <dbReference type="PROSITE" id="PS51078"/>
    </source>
</evidence>
<dbReference type="InterPro" id="IPR014757">
    <property type="entry name" value="Tscrpt_reg_IclR_C"/>
</dbReference>
<dbReference type="SUPFAM" id="SSF46785">
    <property type="entry name" value="Winged helix' DNA-binding domain"/>
    <property type="match status" value="1"/>
</dbReference>
<dbReference type="InterPro" id="IPR011991">
    <property type="entry name" value="ArsR-like_HTH"/>
</dbReference>
<dbReference type="InterPro" id="IPR036390">
    <property type="entry name" value="WH_DNA-bd_sf"/>
</dbReference>
<evidence type="ECO:0000256" key="2">
    <source>
        <dbReference type="ARBA" id="ARBA00023125"/>
    </source>
</evidence>
<dbReference type="InterPro" id="IPR005471">
    <property type="entry name" value="Tscrpt_reg_IclR_N"/>
</dbReference>
<dbReference type="PATRIC" id="fig|92835.4.peg.3311"/>
<gene>
    <name evidence="6" type="primary">pcaR</name>
    <name evidence="6" type="ORF">RS81_03280</name>
</gene>
<keyword evidence="2" id="KW-0238">DNA-binding</keyword>
<accession>A0A0M2H1S9</accession>
<keyword evidence="1" id="KW-0805">Transcription regulation</keyword>
<protein>
    <submittedName>
        <fullName evidence="6">Pca regulon regulatory protein</fullName>
    </submittedName>
</protein>
<dbReference type="GO" id="GO:0045892">
    <property type="term" value="P:negative regulation of DNA-templated transcription"/>
    <property type="evidence" value="ECO:0007669"/>
    <property type="project" value="TreeGrafter"/>
</dbReference>
<dbReference type="PANTHER" id="PTHR30136:SF24">
    <property type="entry name" value="HTH-TYPE TRANSCRIPTIONAL REPRESSOR ALLR"/>
    <property type="match status" value="1"/>
</dbReference>
<evidence type="ECO:0000313" key="7">
    <source>
        <dbReference type="Proteomes" id="UP000033956"/>
    </source>
</evidence>
<dbReference type="EMBL" id="JYIZ01000057">
    <property type="protein sequence ID" value="KJL37523.1"/>
    <property type="molecule type" value="Genomic_DNA"/>
</dbReference>
<keyword evidence="7" id="KW-1185">Reference proteome</keyword>
<organism evidence="6 7">
    <name type="scientific">Microbacterium terrae</name>
    <dbReference type="NCBI Taxonomy" id="69369"/>
    <lineage>
        <taxon>Bacteria</taxon>
        <taxon>Bacillati</taxon>
        <taxon>Actinomycetota</taxon>
        <taxon>Actinomycetes</taxon>
        <taxon>Micrococcales</taxon>
        <taxon>Microbacteriaceae</taxon>
        <taxon>Microbacterium</taxon>
    </lineage>
</organism>
<sequence length="255" mass="27097">MNNSSSDSPTRLVGSDRVLAVLRELGEHPQGLTLDAIASSLDSPKPTIHRALGSLRRAGFATQVSRGRYILGDEFLRLALHTIAERPDSAIVGPVLDRLAEQFGETTHYAILEGTDVVYRAKADPPSGAVRLTSVIGGRNPAYCTAVGKLLLSNVVANRADLVELLGPGPLPRRTEHTITDIAALWGALEEARERGFAVDDQENEAGVNCVAVAMPTDSRLLLPGAVSVSALAFRTPLAQLVEQVPSIVEAVIGR</sequence>
<dbReference type="STRING" id="92835.RS81_03280"/>
<dbReference type="OrthoDB" id="8479143at2"/>
<dbReference type="InterPro" id="IPR029016">
    <property type="entry name" value="GAF-like_dom_sf"/>
</dbReference>
<dbReference type="Pfam" id="PF09339">
    <property type="entry name" value="HTH_IclR"/>
    <property type="match status" value="1"/>
</dbReference>
<dbReference type="PANTHER" id="PTHR30136">
    <property type="entry name" value="HELIX-TURN-HELIX TRANSCRIPTIONAL REGULATOR, ICLR FAMILY"/>
    <property type="match status" value="1"/>
</dbReference>